<dbReference type="AlphaFoldDB" id="A0A0C3Q445"/>
<dbReference type="GO" id="GO:0016787">
    <property type="term" value="F:hydrolase activity"/>
    <property type="evidence" value="ECO:0007669"/>
    <property type="project" value="UniProtKB-KW"/>
</dbReference>
<dbReference type="Proteomes" id="UP000054248">
    <property type="component" value="Unassembled WGS sequence"/>
</dbReference>
<name>A0A0C3Q445_9AGAM</name>
<accession>A0A0C3Q445</accession>
<evidence type="ECO:0000256" key="1">
    <source>
        <dbReference type="SAM" id="MobiDB-lite"/>
    </source>
</evidence>
<organism evidence="2 3">
    <name type="scientific">Tulasnella calospora MUT 4182</name>
    <dbReference type="NCBI Taxonomy" id="1051891"/>
    <lineage>
        <taxon>Eukaryota</taxon>
        <taxon>Fungi</taxon>
        <taxon>Dikarya</taxon>
        <taxon>Basidiomycota</taxon>
        <taxon>Agaricomycotina</taxon>
        <taxon>Agaricomycetes</taxon>
        <taxon>Cantharellales</taxon>
        <taxon>Tulasnellaceae</taxon>
        <taxon>Tulasnella</taxon>
    </lineage>
</organism>
<sequence>MSPPHPTHEEAPGNTGMFIKKGSPCAARGSSFQGSGMGQEETLFRLASTISGRGHFEGTTRSEKSYGIK</sequence>
<feature type="compositionally biased region" description="Basic and acidic residues" evidence="1">
    <location>
        <begin position="1"/>
        <end position="11"/>
    </location>
</feature>
<keyword evidence="2" id="KW-0378">Hydrolase</keyword>
<proteinExistence type="predicted"/>
<dbReference type="EMBL" id="KN823326">
    <property type="protein sequence ID" value="KIO17976.1"/>
    <property type="molecule type" value="Genomic_DNA"/>
</dbReference>
<keyword evidence="3" id="KW-1185">Reference proteome</keyword>
<evidence type="ECO:0000313" key="2">
    <source>
        <dbReference type="EMBL" id="KIO17976.1"/>
    </source>
</evidence>
<reference evidence="3" key="2">
    <citation type="submission" date="2015-01" db="EMBL/GenBank/DDBJ databases">
        <title>Evolutionary Origins and Diversification of the Mycorrhizal Mutualists.</title>
        <authorList>
            <consortium name="DOE Joint Genome Institute"/>
            <consortium name="Mycorrhizal Genomics Consortium"/>
            <person name="Kohler A."/>
            <person name="Kuo A."/>
            <person name="Nagy L.G."/>
            <person name="Floudas D."/>
            <person name="Copeland A."/>
            <person name="Barry K.W."/>
            <person name="Cichocki N."/>
            <person name="Veneault-Fourrey C."/>
            <person name="LaButti K."/>
            <person name="Lindquist E.A."/>
            <person name="Lipzen A."/>
            <person name="Lundell T."/>
            <person name="Morin E."/>
            <person name="Murat C."/>
            <person name="Riley R."/>
            <person name="Ohm R."/>
            <person name="Sun H."/>
            <person name="Tunlid A."/>
            <person name="Henrissat B."/>
            <person name="Grigoriev I.V."/>
            <person name="Hibbett D.S."/>
            <person name="Martin F."/>
        </authorList>
    </citation>
    <scope>NUCLEOTIDE SEQUENCE [LARGE SCALE GENOMIC DNA]</scope>
    <source>
        <strain evidence="3">MUT 4182</strain>
    </source>
</reference>
<feature type="compositionally biased region" description="Basic and acidic residues" evidence="1">
    <location>
        <begin position="54"/>
        <end position="69"/>
    </location>
</feature>
<evidence type="ECO:0000313" key="3">
    <source>
        <dbReference type="Proteomes" id="UP000054248"/>
    </source>
</evidence>
<feature type="region of interest" description="Disordered" evidence="1">
    <location>
        <begin position="1"/>
        <end position="69"/>
    </location>
</feature>
<reference evidence="2 3" key="1">
    <citation type="submission" date="2014-04" db="EMBL/GenBank/DDBJ databases">
        <authorList>
            <consortium name="DOE Joint Genome Institute"/>
            <person name="Kuo A."/>
            <person name="Girlanda M."/>
            <person name="Perotto S."/>
            <person name="Kohler A."/>
            <person name="Nagy L.G."/>
            <person name="Floudas D."/>
            <person name="Copeland A."/>
            <person name="Barry K.W."/>
            <person name="Cichocki N."/>
            <person name="Veneault-Fourrey C."/>
            <person name="LaButti K."/>
            <person name="Lindquist E.A."/>
            <person name="Lipzen A."/>
            <person name="Lundell T."/>
            <person name="Morin E."/>
            <person name="Murat C."/>
            <person name="Sun H."/>
            <person name="Tunlid A."/>
            <person name="Henrissat B."/>
            <person name="Grigoriev I.V."/>
            <person name="Hibbett D.S."/>
            <person name="Martin F."/>
            <person name="Nordberg H.P."/>
            <person name="Cantor M.N."/>
            <person name="Hua S.X."/>
        </authorList>
    </citation>
    <scope>NUCLEOTIDE SEQUENCE [LARGE SCALE GENOMIC DNA]</scope>
    <source>
        <strain evidence="2 3">MUT 4182</strain>
    </source>
</reference>
<gene>
    <name evidence="2" type="ORF">M407DRAFT_32359</name>
</gene>
<protein>
    <submittedName>
        <fullName evidence="2">Glycoside hydrolase family 10 protein</fullName>
    </submittedName>
</protein>
<dbReference type="HOGENOM" id="CLU_2777763_0_0_1"/>